<evidence type="ECO:0000256" key="7">
    <source>
        <dbReference type="ARBA" id="ARBA00022958"/>
    </source>
</evidence>
<keyword evidence="6" id="KW-0521">NADP</keyword>
<dbReference type="InterPro" id="IPR036638">
    <property type="entry name" value="HLH_DNA-bd_sf"/>
</dbReference>
<keyword evidence="10" id="KW-1133">Transmembrane helix</keyword>
<dbReference type="Gene3D" id="3.40.50.10260">
    <property type="entry name" value="YjeF N-terminal domain"/>
    <property type="match status" value="2"/>
</dbReference>
<evidence type="ECO:0000259" key="12">
    <source>
        <dbReference type="PROSITE" id="PS51385"/>
    </source>
</evidence>
<dbReference type="PROSITE" id="PS51385">
    <property type="entry name" value="YJEF_N"/>
    <property type="match status" value="1"/>
</dbReference>
<dbReference type="InterPro" id="IPR011598">
    <property type="entry name" value="bHLH_dom"/>
</dbReference>
<evidence type="ECO:0000256" key="10">
    <source>
        <dbReference type="SAM" id="Phobius"/>
    </source>
</evidence>
<feature type="transmembrane region" description="Helical" evidence="10">
    <location>
        <begin position="321"/>
        <end position="343"/>
    </location>
</feature>
<keyword evidence="9" id="KW-0413">Isomerase</keyword>
<evidence type="ECO:0000313" key="13">
    <source>
        <dbReference type="Proteomes" id="UP000095283"/>
    </source>
</evidence>
<dbReference type="EC" id="5.1.99.6" evidence="3"/>
<dbReference type="CDD" id="cd11390">
    <property type="entry name" value="bHLH_TS"/>
    <property type="match status" value="1"/>
</dbReference>
<dbReference type="PROSITE" id="PS50888">
    <property type="entry name" value="BHLH"/>
    <property type="match status" value="1"/>
</dbReference>
<dbReference type="GO" id="GO:0000166">
    <property type="term" value="F:nucleotide binding"/>
    <property type="evidence" value="ECO:0007669"/>
    <property type="project" value="UniProtKB-KW"/>
</dbReference>
<feature type="domain" description="YjeF N-terminal" evidence="12">
    <location>
        <begin position="40"/>
        <end position="232"/>
    </location>
</feature>
<dbReference type="SUPFAM" id="SSF64153">
    <property type="entry name" value="YjeF N-terminal domain-like"/>
    <property type="match status" value="1"/>
</dbReference>
<protein>
    <recommendedName>
        <fullName evidence="3">NAD(P)H-hydrate epimerase</fullName>
        <ecNumber evidence="3">5.1.99.6</ecNumber>
    </recommendedName>
</protein>
<dbReference type="AlphaFoldDB" id="A0A1I7XRR7"/>
<dbReference type="Proteomes" id="UP000095283">
    <property type="component" value="Unplaced"/>
</dbReference>
<reference evidence="14" key="1">
    <citation type="submission" date="2016-11" db="UniProtKB">
        <authorList>
            <consortium name="WormBaseParasite"/>
        </authorList>
    </citation>
    <scope>IDENTIFICATION</scope>
</reference>
<dbReference type="WBParaSite" id="Hba_20029">
    <property type="protein sequence ID" value="Hba_20029"/>
    <property type="gene ID" value="Hba_20029"/>
</dbReference>
<keyword evidence="8" id="KW-0520">NAD</keyword>
<evidence type="ECO:0000256" key="4">
    <source>
        <dbReference type="ARBA" id="ARBA00022723"/>
    </source>
</evidence>
<dbReference type="SMART" id="SM00353">
    <property type="entry name" value="HLH"/>
    <property type="match status" value="1"/>
</dbReference>
<dbReference type="SUPFAM" id="SSF47459">
    <property type="entry name" value="HLH, helix-loop-helix DNA-binding domain"/>
    <property type="match status" value="1"/>
</dbReference>
<keyword evidence="5" id="KW-0547">Nucleotide-binding</keyword>
<dbReference type="GO" id="GO:0046872">
    <property type="term" value="F:metal ion binding"/>
    <property type="evidence" value="ECO:0007669"/>
    <property type="project" value="UniProtKB-KW"/>
</dbReference>
<proteinExistence type="predicted"/>
<feature type="domain" description="BHLH" evidence="11">
    <location>
        <begin position="277"/>
        <end position="331"/>
    </location>
</feature>
<evidence type="ECO:0000256" key="3">
    <source>
        <dbReference type="ARBA" id="ARBA00012228"/>
    </source>
</evidence>
<evidence type="ECO:0000313" key="14">
    <source>
        <dbReference type="WBParaSite" id="Hba_20029"/>
    </source>
</evidence>
<keyword evidence="10" id="KW-0812">Transmembrane</keyword>
<comment type="catalytic activity">
    <reaction evidence="2">
        <text>(6R)-NADPHX = (6S)-NADPHX</text>
        <dbReference type="Rhea" id="RHEA:32227"/>
        <dbReference type="ChEBI" id="CHEBI:64076"/>
        <dbReference type="ChEBI" id="CHEBI:64077"/>
        <dbReference type="EC" id="5.1.99.6"/>
    </reaction>
</comment>
<dbReference type="PANTHER" id="PTHR13232">
    <property type="entry name" value="NAD(P)H-HYDRATE EPIMERASE"/>
    <property type="match status" value="1"/>
</dbReference>
<evidence type="ECO:0000256" key="5">
    <source>
        <dbReference type="ARBA" id="ARBA00022741"/>
    </source>
</evidence>
<dbReference type="PANTHER" id="PTHR13232:SF10">
    <property type="entry name" value="NAD(P)H-HYDRATE EPIMERASE"/>
    <property type="match status" value="1"/>
</dbReference>
<evidence type="ECO:0000256" key="1">
    <source>
        <dbReference type="ARBA" id="ARBA00000013"/>
    </source>
</evidence>
<keyword evidence="7" id="KW-0630">Potassium</keyword>
<keyword evidence="10" id="KW-0472">Membrane</keyword>
<dbReference type="GO" id="GO:0052856">
    <property type="term" value="F:NAD(P)HX epimerase activity"/>
    <property type="evidence" value="ECO:0007669"/>
    <property type="project" value="UniProtKB-EC"/>
</dbReference>
<dbReference type="GO" id="GO:0046983">
    <property type="term" value="F:protein dimerization activity"/>
    <property type="evidence" value="ECO:0007669"/>
    <property type="project" value="InterPro"/>
</dbReference>
<evidence type="ECO:0000256" key="8">
    <source>
        <dbReference type="ARBA" id="ARBA00023027"/>
    </source>
</evidence>
<keyword evidence="13" id="KW-1185">Reference proteome</keyword>
<evidence type="ECO:0000256" key="6">
    <source>
        <dbReference type="ARBA" id="ARBA00022857"/>
    </source>
</evidence>
<dbReference type="Gene3D" id="4.10.280.10">
    <property type="entry name" value="Helix-loop-helix DNA-binding domain"/>
    <property type="match status" value="1"/>
</dbReference>
<dbReference type="Pfam" id="PF00010">
    <property type="entry name" value="HLH"/>
    <property type="match status" value="1"/>
</dbReference>
<accession>A0A1I7XRR7</accession>
<evidence type="ECO:0000259" key="11">
    <source>
        <dbReference type="PROSITE" id="PS50888"/>
    </source>
</evidence>
<comment type="catalytic activity">
    <reaction evidence="1">
        <text>(6R)-NADHX = (6S)-NADHX</text>
        <dbReference type="Rhea" id="RHEA:32215"/>
        <dbReference type="ChEBI" id="CHEBI:64074"/>
        <dbReference type="ChEBI" id="CHEBI:64075"/>
        <dbReference type="EC" id="5.1.99.6"/>
    </reaction>
</comment>
<evidence type="ECO:0000256" key="2">
    <source>
        <dbReference type="ARBA" id="ARBA00000909"/>
    </source>
</evidence>
<evidence type="ECO:0000256" key="9">
    <source>
        <dbReference type="ARBA" id="ARBA00023235"/>
    </source>
</evidence>
<name>A0A1I7XRR7_HETBA</name>
<dbReference type="Pfam" id="PF03853">
    <property type="entry name" value="YjeF_N"/>
    <property type="match status" value="1"/>
</dbReference>
<dbReference type="InterPro" id="IPR036652">
    <property type="entry name" value="YjeF_N_dom_sf"/>
</dbReference>
<keyword evidence="4" id="KW-0479">Metal-binding</keyword>
<sequence length="353" mass="40207">MIPAARLLDSKSRCQNLQKFLSMVSVISKKDVTYLSQQLASEIDQELFTKYGFKVDQLMELAGLAAAKAVYEQYSKGRVLVLCGPGNNGGDGFVCARHLMHFGFDPVIVYPKESQSELMQALIQQCREMGKSYCTFGLNCMFSLKYCLLSIGFLLIDVLYYITGYTLVNIKCGSYAGWDVEAGAPSSGSFIRPHSIISLTSPKQCVRDWTGPHFVGGRFVPKSLVKKYDLRLPVYPNADQIRSLLADDELEPYVRKKRTDREPKKKMLGLNEEEQNVLRTSINSRERKRMHDLNEALEELRSCLPYSQDVHARKMSKINTLLLACNWYIFLLSVCLLFIHFLYCPFISIFLSF</sequence>
<dbReference type="InterPro" id="IPR032976">
    <property type="entry name" value="YJEFN_prot_NAXE-like"/>
</dbReference>
<dbReference type="GO" id="GO:0005739">
    <property type="term" value="C:mitochondrion"/>
    <property type="evidence" value="ECO:0007669"/>
    <property type="project" value="TreeGrafter"/>
</dbReference>
<feature type="transmembrane region" description="Helical" evidence="10">
    <location>
        <begin position="142"/>
        <end position="162"/>
    </location>
</feature>
<organism evidence="13 14">
    <name type="scientific">Heterorhabditis bacteriophora</name>
    <name type="common">Entomopathogenic nematode worm</name>
    <dbReference type="NCBI Taxonomy" id="37862"/>
    <lineage>
        <taxon>Eukaryota</taxon>
        <taxon>Metazoa</taxon>
        <taxon>Ecdysozoa</taxon>
        <taxon>Nematoda</taxon>
        <taxon>Chromadorea</taxon>
        <taxon>Rhabditida</taxon>
        <taxon>Rhabditina</taxon>
        <taxon>Rhabditomorpha</taxon>
        <taxon>Strongyloidea</taxon>
        <taxon>Heterorhabditidae</taxon>
        <taxon>Heterorhabditis</taxon>
    </lineage>
</organism>
<dbReference type="InterPro" id="IPR004443">
    <property type="entry name" value="YjeF_N_dom"/>
</dbReference>